<reference evidence="3 4" key="1">
    <citation type="submission" date="2020-08" db="EMBL/GenBank/DDBJ databases">
        <title>Genomic Encyclopedia of Type Strains, Phase IV (KMG-IV): sequencing the most valuable type-strain genomes for metagenomic binning, comparative biology and taxonomic classification.</title>
        <authorList>
            <person name="Goeker M."/>
        </authorList>
    </citation>
    <scope>NUCLEOTIDE SEQUENCE [LARGE SCALE GENOMIC DNA]</scope>
    <source>
        <strain evidence="3 4">DSM 22368</strain>
    </source>
</reference>
<dbReference type="PANTHER" id="PTHR48059">
    <property type="entry name" value="POLYGALACTURONASE INHIBITOR 1"/>
    <property type="match status" value="1"/>
</dbReference>
<dbReference type="Gene3D" id="3.80.10.10">
    <property type="entry name" value="Ribonuclease Inhibitor"/>
    <property type="match status" value="1"/>
</dbReference>
<dbReference type="RefSeq" id="WP_166849329.1">
    <property type="nucleotide sequence ID" value="NZ_JAAONY010000001.1"/>
</dbReference>
<dbReference type="EMBL" id="JACHHT010000001">
    <property type="protein sequence ID" value="MBB6521138.1"/>
    <property type="molecule type" value="Genomic_DNA"/>
</dbReference>
<feature type="signal peptide" evidence="2">
    <location>
        <begin position="1"/>
        <end position="26"/>
    </location>
</feature>
<accession>A0A7X0JSZ9</accession>
<dbReference type="SUPFAM" id="SSF52058">
    <property type="entry name" value="L domain-like"/>
    <property type="match status" value="1"/>
</dbReference>
<dbReference type="InParanoid" id="A0A7X0JSZ9"/>
<proteinExistence type="predicted"/>
<dbReference type="Pfam" id="PF00560">
    <property type="entry name" value="LRR_1"/>
    <property type="match status" value="4"/>
</dbReference>
<dbReference type="InterPro" id="IPR032675">
    <property type="entry name" value="LRR_dom_sf"/>
</dbReference>
<gene>
    <name evidence="3" type="ORF">HNR48_001416</name>
</gene>
<evidence type="ECO:0000256" key="1">
    <source>
        <dbReference type="ARBA" id="ARBA00004196"/>
    </source>
</evidence>
<dbReference type="GO" id="GO:0030313">
    <property type="term" value="C:cell envelope"/>
    <property type="evidence" value="ECO:0007669"/>
    <property type="project" value="UniProtKB-SubCell"/>
</dbReference>
<dbReference type="InterPro" id="IPR001611">
    <property type="entry name" value="Leu-rich_rpt"/>
</dbReference>
<protein>
    <submittedName>
        <fullName evidence="3">Uncharacterized protein</fullName>
    </submittedName>
</protein>
<sequence length="316" mass="32814">MKKHLHFLKGSLLLLTLACSPFVSHAQTQASVAAYDCSAQSQIPAAECNALKDLFASTAGESWTNNNNWGTGNPGDWAGVALIGVAPNQNVNSLSLDNNNLVGNLNSSLGNLTEVQQLNFSQNSLTGSIPSSFSALTNMRRLFLFNNQLSSGIPDIFGGWTNVLLVSIAENPNLGGTIPSSLGSNNSLERLFLQNSGLTGTIPSNLGNLTNLALIDLSSNQLAGAIPLSFGNDPATPANVNFSSNQLDADVTGVALTPGALAAWAAGGVQRTLNNQAASSGPVIQASSVPASPLWSLVIMSFALLLVQRAKLTSRV</sequence>
<evidence type="ECO:0000256" key="2">
    <source>
        <dbReference type="SAM" id="SignalP"/>
    </source>
</evidence>
<dbReference type="InterPro" id="IPR051848">
    <property type="entry name" value="PGIP"/>
</dbReference>
<comment type="caution">
    <text evidence="3">The sequence shown here is derived from an EMBL/GenBank/DDBJ whole genome shotgun (WGS) entry which is preliminary data.</text>
</comment>
<comment type="subcellular location">
    <subcellularLocation>
        <location evidence="1">Cell envelope</location>
    </subcellularLocation>
</comment>
<dbReference type="PANTHER" id="PTHR48059:SF30">
    <property type="entry name" value="OS06G0587000 PROTEIN"/>
    <property type="match status" value="1"/>
</dbReference>
<dbReference type="AlphaFoldDB" id="A0A7X0JSZ9"/>
<dbReference type="Proteomes" id="UP000528457">
    <property type="component" value="Unassembled WGS sequence"/>
</dbReference>
<feature type="chain" id="PRO_5031197533" evidence="2">
    <location>
        <begin position="27"/>
        <end position="316"/>
    </location>
</feature>
<evidence type="ECO:0000313" key="3">
    <source>
        <dbReference type="EMBL" id="MBB6521138.1"/>
    </source>
</evidence>
<keyword evidence="4" id="KW-1185">Reference proteome</keyword>
<keyword evidence="2" id="KW-0732">Signal</keyword>
<organism evidence="3 4">
    <name type="scientific">Pseudoteredinibacter isoporae</name>
    <dbReference type="NCBI Taxonomy" id="570281"/>
    <lineage>
        <taxon>Bacteria</taxon>
        <taxon>Pseudomonadati</taxon>
        <taxon>Pseudomonadota</taxon>
        <taxon>Gammaproteobacteria</taxon>
        <taxon>Cellvibrionales</taxon>
        <taxon>Cellvibrionaceae</taxon>
        <taxon>Pseudoteredinibacter</taxon>
    </lineage>
</organism>
<name>A0A7X0JSZ9_9GAMM</name>
<evidence type="ECO:0000313" key="4">
    <source>
        <dbReference type="Proteomes" id="UP000528457"/>
    </source>
</evidence>